<feature type="domain" description="HAMP" evidence="14">
    <location>
        <begin position="2210"/>
        <end position="2262"/>
    </location>
</feature>
<evidence type="ECO:0000256" key="5">
    <source>
        <dbReference type="ARBA" id="ARBA00022737"/>
    </source>
</evidence>
<proteinExistence type="predicted"/>
<dbReference type="CDD" id="cd00082">
    <property type="entry name" value="HisKA"/>
    <property type="match status" value="1"/>
</dbReference>
<feature type="domain" description="HAMP" evidence="14">
    <location>
        <begin position="1566"/>
        <end position="1618"/>
    </location>
</feature>
<dbReference type="InterPro" id="IPR005467">
    <property type="entry name" value="His_kinase_dom"/>
</dbReference>
<feature type="domain" description="HAMP" evidence="14">
    <location>
        <begin position="1842"/>
        <end position="1894"/>
    </location>
</feature>
<dbReference type="GO" id="GO:0071474">
    <property type="term" value="P:cellular hyperosmotic response"/>
    <property type="evidence" value="ECO:0007669"/>
    <property type="project" value="TreeGrafter"/>
</dbReference>
<feature type="domain" description="HAMP" evidence="14">
    <location>
        <begin position="1106"/>
        <end position="1158"/>
    </location>
</feature>
<accession>A0A0B7N432</accession>
<feature type="domain" description="HAMP" evidence="14">
    <location>
        <begin position="1934"/>
        <end position="1986"/>
    </location>
</feature>
<reference evidence="15 16" key="1">
    <citation type="submission" date="2014-09" db="EMBL/GenBank/DDBJ databases">
        <authorList>
            <person name="Ellenberger Sabrina"/>
        </authorList>
    </citation>
    <scope>NUCLEOTIDE SEQUENCE [LARGE SCALE GENOMIC DNA]</scope>
    <source>
        <strain evidence="15 16">CBS 412.66</strain>
    </source>
</reference>
<dbReference type="GO" id="GO:0000155">
    <property type="term" value="F:phosphorelay sensor kinase activity"/>
    <property type="evidence" value="ECO:0007669"/>
    <property type="project" value="InterPro"/>
</dbReference>
<feature type="compositionally biased region" description="Polar residues" evidence="11">
    <location>
        <begin position="151"/>
        <end position="166"/>
    </location>
</feature>
<feature type="domain" description="HAMP" evidence="14">
    <location>
        <begin position="1658"/>
        <end position="1710"/>
    </location>
</feature>
<feature type="domain" description="HAMP" evidence="14">
    <location>
        <begin position="1474"/>
        <end position="1526"/>
    </location>
</feature>
<dbReference type="SUPFAM" id="SSF55874">
    <property type="entry name" value="ATPase domain of HSP90 chaperone/DNA topoisomerase II/histidine kinase"/>
    <property type="match status" value="1"/>
</dbReference>
<dbReference type="CDD" id="cd16922">
    <property type="entry name" value="HATPase_EvgS-ArcB-TorS-like"/>
    <property type="match status" value="1"/>
</dbReference>
<evidence type="ECO:0000259" key="12">
    <source>
        <dbReference type="PROSITE" id="PS50109"/>
    </source>
</evidence>
<feature type="domain" description="HAMP" evidence="14">
    <location>
        <begin position="462"/>
        <end position="514"/>
    </location>
</feature>
<evidence type="ECO:0000256" key="6">
    <source>
        <dbReference type="ARBA" id="ARBA00022741"/>
    </source>
</evidence>
<feature type="domain" description="Response regulatory" evidence="13">
    <location>
        <begin position="3117"/>
        <end position="3237"/>
    </location>
</feature>
<dbReference type="Pfam" id="PF02518">
    <property type="entry name" value="HATPase_c"/>
    <property type="match status" value="1"/>
</dbReference>
<feature type="domain" description="HAMP" evidence="14">
    <location>
        <begin position="2578"/>
        <end position="2630"/>
    </location>
</feature>
<dbReference type="InterPro" id="IPR036890">
    <property type="entry name" value="HATPase_C_sf"/>
</dbReference>
<sequence>MKRSCTAGDTSPIIKKKIRDNSTMSVIQYIHDLVNNLEQGNIDHCLSNAIDLSNFDELSKTDSDLLNALDMNLKKIAQRQLQLETENLRSRIMIQQQHQLLTAHGHEEKVMSRNHQQTEKNNNQHKIEQEDDDGGGGDGGTKRKDNKETCSENSLNATTPEDNLTSIHDSSLLDKLENSYRQHQQKSYFTIDALHDNATTTSTNNTAAAGLAAISSSSSSTTTTAMPPFNISSAATAYPVYFGATMSPSIIAFPAATVQTSSDNIVCPDCVIQAVKVASGVFNGDLGRRITCEHERCVVPGTDVQPNAPINTLKNAVNAMADRLQIVADEVSFVAHETAVNGKLGVQARCDNDMKGLWRDFVLNLNSMTQNHLEQVRDIADVSTAIARGDLSKAMTVPVRGETLLLKNTFNTMVNQLNLFASEVSRVAHEVGTEGKLGAQAKVQGADGIWKELTDNVNTMAANLTNQVRDIAQVSKSVARGDLTKKVTVEVRGEMLDLKNTINTMVDQLSIFATEVTRVSLEVGTEGILGGQAIVKDVGGTWKDLTDNVNMMATKITNQVRDIAVVAKAVARGDLSKKVKANAQGEVLELKNTMNKMVDQLILFSAEVRRVSLEVGVEGKLGGQAVVKDVGGAWKDLTDNVNTMAANLTTQVRSIAEVTKAVAMGDLSKKIEVETRGEILDLKNTVNDMVDQLRVFASEVTRVAREVGTEGKLGGQARVPNVDGTWKDLTDNVNTMATNLTTQVRSIAVVTKAVANGDLSKKIQVDVSGEISDLKDTVNNMVDQLRVFASEVTRVAREVGTEGKLGGEAIVPSVSGTWKDLTDNVNTMAANLTTQVRSIATVTKAVAKGDLSKKIDVETQGEILDLKNTVNSMVDQLNVFAAEVTRVAKEVGTDGKLGGQALVPNVDGTWMDLTDNVNHMATNLTNQVRSIAEVTKAVALGDLSKKIEVESGGEILDLKNIVNNMVDQLRVFASEVTRVSKEVGTEGKLGGQAIVQGVAGTWNELTDNVNIMAANLTNQVRSIAEVTKAVANGDLSKKIEVESGGEILELKNIVNNMVDQLRIFASEVTRVSKEVGTEGKLGGQAMVPNVAGTWYELTDNVNIMAANLTTQVRSIAEVTKAVALGDLSKKIEVETRGEILELKDIVNDMVDQLRIFASEVTRVSKEVGTDGKLGGQASVPNVAGTWYELTDNVNIMAANLTTQVRSIAEVTKAVASGDLSKKIEVETRGEILDLKNTVNEMVDQLRVFASEVTRVAREVGTEGKLGGQARVPNVDGTWKDLTDNVNTMATNLTNQVRSIAEVTKAVALGDLSKKIEVESGGEILDLKNIVNSMVDQLRIFASEVTRVAKEVGTEGKLGGQATVEGVAGTWMDLTDNVNTMAANLTTQVRSIAQVTKAVAKGDLSKKIEVETRGEMLDLKDTINDMVGQLRVFASEVTRVSKEVGTEGKLGGQAVVQGVAGTWYELTDNVNIMAANLTNQVRSIAEVTKAVALGDLSKKIEVESGGEILDLKNIVNNMVDQLRIFASEVTRVSKEVGTEGKLGGQAVVQGVAGTWNELTDNVNIMAANLTSQVRSIAEVTKAVASGDLSKKIEVETRGEILDLKITVNSMVDQLRIFASEVTRVAKEVGTEGKLGGQATVEGVAGTWMDLTDNVNTMAANLTTQVRSIAQVTKAVANGDLSKKIDVETRGEILDLKDTVNDMVDQLRVFAAEVTRVSKEVGTEGKLGGQAMVEGVAGTWLDLTDNVNTMAANLTTQVRSIAQVTKAVALGDLSKKIEVETRGEILELKDIVNGMVDQLRIFASEVTRVSKEVGTEGKLGGQAVVQGVAGTWYELTDNVNIMAANLTNQVRSIAEVTKAVALGDLSKKIEVESGGEILDLKNIVNNMVDQLRIFASEVTRVSKEVGTEGKLGGQANVQGVAGTWNELTDNVNIMAANLTTQVRSIAEVTKAVASGDLSKKIEVETRGEILDLKNIVNSMVDQLRVFASEVTRVAREVGTEGKLGGQARVPNVDGTWKDLTDNVNTMATNLTNQVRSIAEVTKAVALGDLSKKIEVESGGEILDLKNIVNSMVDQLRIFASEVTRVAKEVGTEGKLGGQATVEGVAGTWMDLTDNVNTMAANLTTQVRSIAQVTKAVANGDLSKKIEVETRGEILDLKDTVNDMVDQLNVFAAEVTRVAKEVGTEGKLGGQAKVEGVAGTWMDLTDNVNTMAANLTTQVRSIAQVTKAVALGDLSKKIEVETRGEILELKDIVNGMVDQLRIFASEVTRVSKEVGTEGKLGGQAVVQGVAGTWYELTDNVNIMAANLTNQVRSIAEVTKAVALGDLSKKIEVESGGEILDLKNIVNNMVDQLRIFASEVTRVSKEVGTEGKLGGQANVQGVAGTWNELTDNVNIMAANLTSQVRSIAEVTKAVANGDLSKKIHVETRGEILDLKITVNSMVDQLREFSSEVTRVAREVGTEGELGGQAIVQGVAGTWKDLTDNVNTMASNLTTQVRSIAVVTKAVASGDLSKKIDVETRGEIRELKETVNDMVDQLRVFAAEVTRVARQVGTEGMLGGQATIVGVDGTWKDLTDNVNLMASNLTDQLRAIAAVCKAVAQGDLSKKIEVEVHGEIAELKNTINTMVDQLSSFASEVTRVAKEVGTEGKLGVQAQVEDIEGLWRDITSNVNTMASNLTTQVRAFAQISAAATENDFSRLITVEASGEMDSLKTKINQMVGSLRDAIQKNRLAREAAELANRSKSEFLANMSHEIRTPMNGIIGMTSLTLETELNRQQRENLMIVSSLANSLLTIIDDILDISKIEAGRMTIESIPFSLRSAVFSVLKTLAVKANQKKLDLIYHVDQSIPDQLIGDPLRLRQVITNLIGNAVKFTTQGEVVLRTRAVRMQDSTVRLEFCVSDTGIGIQEDKLNVIFDTFCQADGSTTREYGGTGLGLSISKHLVQLMGGDLWVESKYGRGSEFYFTVNFFQFSLDHKEVLEKIRRYRNRRILFVDTMKDQTGAVDKLTMLGLKPFRADSIEEAAAISNANSSKSKHAPFFDTVIIDKMTLAEKIREIVPLRYTPIVLIAPEVHLLNMKLCIDLGITGYINSPTSVADMAAVMLPALESHAALPSDSSKTVPLEVLLAEDNDVNQKLAVRILEKFGHHVKVVANGKLAVEAYESQSFDLILMDVQMPVMGGFEATQKIREIEHSMNNNTRIPIIALTAHAMIGDREKCLQAGMDEYVTKPLRFPELIAAIKKFAPQSAQMMMQGKAKTLTAKK</sequence>
<dbReference type="EMBL" id="LN723613">
    <property type="protein sequence ID" value="CEP10270.1"/>
    <property type="molecule type" value="Genomic_DNA"/>
</dbReference>
<evidence type="ECO:0000256" key="10">
    <source>
        <dbReference type="PROSITE-ProRule" id="PRU00169"/>
    </source>
</evidence>
<feature type="domain" description="HAMP" evidence="14">
    <location>
        <begin position="554"/>
        <end position="606"/>
    </location>
</feature>
<evidence type="ECO:0000259" key="13">
    <source>
        <dbReference type="PROSITE" id="PS50110"/>
    </source>
</evidence>
<dbReference type="InterPro" id="IPR036097">
    <property type="entry name" value="HisK_dim/P_sf"/>
</dbReference>
<dbReference type="Gene3D" id="3.40.50.2300">
    <property type="match status" value="1"/>
</dbReference>
<dbReference type="Gene3D" id="3.30.565.10">
    <property type="entry name" value="Histidine kinase-like ATPase, C-terminal domain"/>
    <property type="match status" value="1"/>
</dbReference>
<feature type="domain" description="HAMP" evidence="14">
    <location>
        <begin position="2026"/>
        <end position="2078"/>
    </location>
</feature>
<dbReference type="GO" id="GO:0005524">
    <property type="term" value="F:ATP binding"/>
    <property type="evidence" value="ECO:0007669"/>
    <property type="project" value="UniProtKB-KW"/>
</dbReference>
<feature type="domain" description="HAMP" evidence="14">
    <location>
        <begin position="1290"/>
        <end position="1342"/>
    </location>
</feature>
<feature type="domain" description="HAMP" evidence="14">
    <location>
        <begin position="1382"/>
        <end position="1434"/>
    </location>
</feature>
<dbReference type="PROSITE" id="PS50109">
    <property type="entry name" value="HIS_KIN"/>
    <property type="match status" value="1"/>
</dbReference>
<dbReference type="PRINTS" id="PR00344">
    <property type="entry name" value="BCTRLSENSOR"/>
</dbReference>
<dbReference type="Pfam" id="PF18947">
    <property type="entry name" value="HAMP_2"/>
    <property type="match status" value="2"/>
</dbReference>
<evidence type="ECO:0000256" key="7">
    <source>
        <dbReference type="ARBA" id="ARBA00022777"/>
    </source>
</evidence>
<dbReference type="Pfam" id="PF00072">
    <property type="entry name" value="Response_reg"/>
    <property type="match status" value="1"/>
</dbReference>
<keyword evidence="16" id="KW-1185">Reference proteome</keyword>
<evidence type="ECO:0000313" key="15">
    <source>
        <dbReference type="EMBL" id="CEP10270.1"/>
    </source>
</evidence>
<evidence type="ECO:0000256" key="2">
    <source>
        <dbReference type="ARBA" id="ARBA00012438"/>
    </source>
</evidence>
<evidence type="ECO:0000256" key="3">
    <source>
        <dbReference type="ARBA" id="ARBA00022553"/>
    </source>
</evidence>
<feature type="domain" description="HAMP" evidence="14">
    <location>
        <begin position="830"/>
        <end position="882"/>
    </location>
</feature>
<dbReference type="InterPro" id="IPR003661">
    <property type="entry name" value="HisK_dim/P_dom"/>
</dbReference>
<dbReference type="FunFam" id="3.30.565.10:FF:000010">
    <property type="entry name" value="Sensor histidine kinase RcsC"/>
    <property type="match status" value="1"/>
</dbReference>
<feature type="domain" description="Histidine kinase" evidence="12">
    <location>
        <begin position="2744"/>
        <end position="2965"/>
    </location>
</feature>
<dbReference type="InterPro" id="IPR003660">
    <property type="entry name" value="HAMP_dom"/>
</dbReference>
<dbReference type="PROSITE" id="PS50885">
    <property type="entry name" value="HAMP"/>
    <property type="match status" value="26"/>
</dbReference>
<dbReference type="Gene3D" id="1.20.120.1530">
    <property type="match status" value="17"/>
</dbReference>
<dbReference type="InterPro" id="IPR001789">
    <property type="entry name" value="Sig_transdc_resp-reg_receiver"/>
</dbReference>
<comment type="catalytic activity">
    <reaction evidence="1">
        <text>ATP + protein L-histidine = ADP + protein N-phospho-L-histidine.</text>
        <dbReference type="EC" id="2.7.13.3"/>
    </reaction>
</comment>
<dbReference type="Proteomes" id="UP000054107">
    <property type="component" value="Unassembled WGS sequence"/>
</dbReference>
<name>A0A0B7N432_9FUNG</name>
<keyword evidence="8" id="KW-0067">ATP-binding</keyword>
<dbReference type="PROSITE" id="PS50110">
    <property type="entry name" value="RESPONSE_REGULATORY"/>
    <property type="match status" value="1"/>
</dbReference>
<dbReference type="InterPro" id="IPR011006">
    <property type="entry name" value="CheY-like_superfamily"/>
</dbReference>
<evidence type="ECO:0000256" key="4">
    <source>
        <dbReference type="ARBA" id="ARBA00022679"/>
    </source>
</evidence>
<feature type="domain" description="HAMP" evidence="14">
    <location>
        <begin position="738"/>
        <end position="790"/>
    </location>
</feature>
<evidence type="ECO:0000256" key="9">
    <source>
        <dbReference type="ARBA" id="ARBA00023012"/>
    </source>
</evidence>
<evidence type="ECO:0000256" key="11">
    <source>
        <dbReference type="SAM" id="MobiDB-lite"/>
    </source>
</evidence>
<dbReference type="FunFam" id="1.10.287.130:FF:000002">
    <property type="entry name" value="Two-component osmosensing histidine kinase"/>
    <property type="match status" value="1"/>
</dbReference>
<feature type="domain" description="HAMP" evidence="14">
    <location>
        <begin position="1014"/>
        <end position="1066"/>
    </location>
</feature>
<dbReference type="SMART" id="SM00448">
    <property type="entry name" value="REC"/>
    <property type="match status" value="1"/>
</dbReference>
<dbReference type="SUPFAM" id="SSF47384">
    <property type="entry name" value="Homodimeric domain of signal transducing histidine kinase"/>
    <property type="match status" value="1"/>
</dbReference>
<dbReference type="Pfam" id="PF00672">
    <property type="entry name" value="HAMP"/>
    <property type="match status" value="24"/>
</dbReference>
<feature type="domain" description="HAMP" evidence="14">
    <location>
        <begin position="922"/>
        <end position="974"/>
    </location>
</feature>
<feature type="domain" description="HAMP" evidence="14">
    <location>
        <begin position="2486"/>
        <end position="2538"/>
    </location>
</feature>
<feature type="domain" description="HAMP" evidence="14">
    <location>
        <begin position="2394"/>
        <end position="2446"/>
    </location>
</feature>
<feature type="domain" description="HAMP" evidence="14">
    <location>
        <begin position="2670"/>
        <end position="2722"/>
    </location>
</feature>
<feature type="domain" description="HAMP" evidence="14">
    <location>
        <begin position="370"/>
        <end position="422"/>
    </location>
</feature>
<gene>
    <name evidence="15" type="primary">PARPA_03924.1 scaffold 10486</name>
</gene>
<keyword evidence="4" id="KW-0808">Transferase</keyword>
<keyword evidence="6" id="KW-0547">Nucleotide-binding</keyword>
<keyword evidence="5" id="KW-0677">Repeat</keyword>
<dbReference type="OrthoDB" id="10266508at2759"/>
<dbReference type="EC" id="2.7.13.3" evidence="2"/>
<evidence type="ECO:0000259" key="14">
    <source>
        <dbReference type="PROSITE" id="PS50885"/>
    </source>
</evidence>
<feature type="domain" description="HAMP" evidence="14">
    <location>
        <begin position="1750"/>
        <end position="1802"/>
    </location>
</feature>
<dbReference type="Gene3D" id="1.10.287.130">
    <property type="match status" value="1"/>
</dbReference>
<feature type="domain" description="HAMP" evidence="14">
    <location>
        <begin position="1198"/>
        <end position="1250"/>
    </location>
</feature>
<keyword evidence="7" id="KW-0418">Kinase</keyword>
<feature type="modified residue" description="4-aspartylphosphate" evidence="10">
    <location>
        <position position="3166"/>
    </location>
</feature>
<evidence type="ECO:0000313" key="16">
    <source>
        <dbReference type="Proteomes" id="UP000054107"/>
    </source>
</evidence>
<keyword evidence="9" id="KW-0902">Two-component regulatory system</keyword>
<dbReference type="FunFam" id="1.20.120.1530:FF:000002">
    <property type="entry name" value="Two-component osmosensing histidine kinase"/>
    <property type="match status" value="16"/>
</dbReference>
<dbReference type="SMART" id="SM00304">
    <property type="entry name" value="HAMP"/>
    <property type="match status" value="26"/>
</dbReference>
<dbReference type="SUPFAM" id="SSF58104">
    <property type="entry name" value="Methyl-accepting chemotaxis protein (MCP) signaling domain"/>
    <property type="match status" value="10"/>
</dbReference>
<evidence type="ECO:0000256" key="8">
    <source>
        <dbReference type="ARBA" id="ARBA00022840"/>
    </source>
</evidence>
<evidence type="ECO:0000256" key="1">
    <source>
        <dbReference type="ARBA" id="ARBA00000085"/>
    </source>
</evidence>
<organism evidence="15 16">
    <name type="scientific">Parasitella parasitica</name>
    <dbReference type="NCBI Taxonomy" id="35722"/>
    <lineage>
        <taxon>Eukaryota</taxon>
        <taxon>Fungi</taxon>
        <taxon>Fungi incertae sedis</taxon>
        <taxon>Mucoromycota</taxon>
        <taxon>Mucoromycotina</taxon>
        <taxon>Mucoromycetes</taxon>
        <taxon>Mucorales</taxon>
        <taxon>Mucorineae</taxon>
        <taxon>Mucoraceae</taxon>
        <taxon>Parasitella</taxon>
    </lineage>
</organism>
<dbReference type="Pfam" id="PF00512">
    <property type="entry name" value="HisKA"/>
    <property type="match status" value="1"/>
</dbReference>
<dbReference type="PANTHER" id="PTHR45339">
    <property type="entry name" value="HYBRID SIGNAL TRANSDUCTION HISTIDINE KINASE J"/>
    <property type="match status" value="1"/>
</dbReference>
<feature type="compositionally biased region" description="Basic and acidic residues" evidence="11">
    <location>
        <begin position="140"/>
        <end position="150"/>
    </location>
</feature>
<dbReference type="InterPro" id="IPR003594">
    <property type="entry name" value="HATPase_dom"/>
</dbReference>
<dbReference type="SMART" id="SM00388">
    <property type="entry name" value="HisKA"/>
    <property type="match status" value="1"/>
</dbReference>
<feature type="domain" description="HAMP" evidence="14">
    <location>
        <begin position="646"/>
        <end position="698"/>
    </location>
</feature>
<dbReference type="InterPro" id="IPR004358">
    <property type="entry name" value="Sig_transdc_His_kin-like_C"/>
</dbReference>
<protein>
    <recommendedName>
        <fullName evidence="2">histidine kinase</fullName>
        <ecNumber evidence="2">2.7.13.3</ecNumber>
    </recommendedName>
</protein>
<dbReference type="SMART" id="SM00387">
    <property type="entry name" value="HATPase_c"/>
    <property type="match status" value="1"/>
</dbReference>
<dbReference type="STRING" id="35722.A0A0B7N432"/>
<dbReference type="Gene3D" id="1.10.8.500">
    <property type="entry name" value="HAMP domain in histidine kinase"/>
    <property type="match status" value="3"/>
</dbReference>
<keyword evidence="3 10" id="KW-0597">Phosphoprotein</keyword>
<dbReference type="CDD" id="cd17546">
    <property type="entry name" value="REC_hyHK_CKI1_RcsC-like"/>
    <property type="match status" value="1"/>
</dbReference>
<dbReference type="SUPFAM" id="SSF52172">
    <property type="entry name" value="CheY-like"/>
    <property type="match status" value="2"/>
</dbReference>
<dbReference type="GO" id="GO:0016020">
    <property type="term" value="C:membrane"/>
    <property type="evidence" value="ECO:0007669"/>
    <property type="project" value="InterPro"/>
</dbReference>
<feature type="domain" description="HAMP" evidence="14">
    <location>
        <begin position="2118"/>
        <end position="2170"/>
    </location>
</feature>
<feature type="domain" description="HAMP" evidence="14">
    <location>
        <begin position="2302"/>
        <end position="2354"/>
    </location>
</feature>
<feature type="region of interest" description="Disordered" evidence="11">
    <location>
        <begin position="108"/>
        <end position="166"/>
    </location>
</feature>
<dbReference type="PANTHER" id="PTHR45339:SF1">
    <property type="entry name" value="HYBRID SIGNAL TRANSDUCTION HISTIDINE KINASE J"/>
    <property type="match status" value="1"/>
</dbReference>
<dbReference type="CDD" id="cd06225">
    <property type="entry name" value="HAMP"/>
    <property type="match status" value="25"/>
</dbReference>